<dbReference type="CDD" id="cd10936">
    <property type="entry name" value="CE4_DAC2"/>
    <property type="match status" value="1"/>
</dbReference>
<evidence type="ECO:0000313" key="3">
    <source>
        <dbReference type="Proteomes" id="UP000559987"/>
    </source>
</evidence>
<dbReference type="Pfam" id="PF04748">
    <property type="entry name" value="Polysacc_deac_2"/>
    <property type="match status" value="1"/>
</dbReference>
<organism evidence="2 3">
    <name type="scientific">Simiduia aestuariiviva</name>
    <dbReference type="NCBI Taxonomy" id="1510459"/>
    <lineage>
        <taxon>Bacteria</taxon>
        <taxon>Pseudomonadati</taxon>
        <taxon>Pseudomonadota</taxon>
        <taxon>Gammaproteobacteria</taxon>
        <taxon>Cellvibrionales</taxon>
        <taxon>Cellvibrionaceae</taxon>
        <taxon>Simiduia</taxon>
    </lineage>
</organism>
<gene>
    <name evidence="2" type="ORF">FHS30_000311</name>
</gene>
<evidence type="ECO:0000256" key="1">
    <source>
        <dbReference type="SAM" id="SignalP"/>
    </source>
</evidence>
<dbReference type="PANTHER" id="PTHR30105:SF2">
    <property type="entry name" value="DIVERGENT POLYSACCHARIDE DEACETYLASE SUPERFAMILY"/>
    <property type="match status" value="1"/>
</dbReference>
<dbReference type="InterPro" id="IPR006837">
    <property type="entry name" value="Divergent_DAC"/>
</dbReference>
<accession>A0A839UP22</accession>
<dbReference type="Proteomes" id="UP000559987">
    <property type="component" value="Unassembled WGS sequence"/>
</dbReference>
<dbReference type="RefSeq" id="WP_183907601.1">
    <property type="nucleotide sequence ID" value="NZ_JACHXZ010000001.1"/>
</dbReference>
<keyword evidence="1" id="KW-0732">Signal</keyword>
<dbReference type="EMBL" id="JACHXZ010000001">
    <property type="protein sequence ID" value="MBB3167135.1"/>
    <property type="molecule type" value="Genomic_DNA"/>
</dbReference>
<feature type="chain" id="PRO_5032929459" description="Divergent polysaccharide deacetylase family protein" evidence="1">
    <location>
        <begin position="28"/>
        <end position="275"/>
    </location>
</feature>
<feature type="signal peptide" evidence="1">
    <location>
        <begin position="1"/>
        <end position="27"/>
    </location>
</feature>
<keyword evidence="3" id="KW-1185">Reference proteome</keyword>
<dbReference type="AlphaFoldDB" id="A0A839UP22"/>
<protein>
    <recommendedName>
        <fullName evidence="4">Divergent polysaccharide deacetylase family protein</fullName>
    </recommendedName>
</protein>
<proteinExistence type="predicted"/>
<sequence length="275" mass="30391">MSYLARLKRGLASALFGFGGLLAQASAQEPAQLAIIIDDIGYQRATAEALIALPYPISFAILPVAPHSQALAQRAWLRGRDVLLHIPMATINHAPLDPGGIDEQLPATQIHHRLNQHFDAFPQAEGMNNHMGSLLTSQDLPMQAVMLTLAERDKYFVDSKTSAQSVAYDKARSQGVMTAERDVFLDNDPSTGAIKRQLHKAIALAQRQGFAIAIGHPYPQTLAVLRQELALLDKSVELVPLYRLLRQLSHNQSQGRHIQPVNWRVKTPWQQGLAR</sequence>
<dbReference type="InterPro" id="IPR011330">
    <property type="entry name" value="Glyco_hydro/deAcase_b/a-brl"/>
</dbReference>
<name>A0A839UP22_9GAMM</name>
<dbReference type="PANTHER" id="PTHR30105">
    <property type="entry name" value="UNCHARACTERIZED YIBQ-RELATED"/>
    <property type="match status" value="1"/>
</dbReference>
<dbReference type="Gene3D" id="3.20.20.370">
    <property type="entry name" value="Glycoside hydrolase/deacetylase"/>
    <property type="match status" value="1"/>
</dbReference>
<reference evidence="2 3" key="1">
    <citation type="submission" date="2020-08" db="EMBL/GenBank/DDBJ databases">
        <title>Genomic Encyclopedia of Type Strains, Phase III (KMG-III): the genomes of soil and plant-associated and newly described type strains.</title>
        <authorList>
            <person name="Whitman W."/>
        </authorList>
    </citation>
    <scope>NUCLEOTIDE SEQUENCE [LARGE SCALE GENOMIC DNA]</scope>
    <source>
        <strain evidence="2 3">CECT 8571</strain>
    </source>
</reference>
<comment type="caution">
    <text evidence="2">The sequence shown here is derived from an EMBL/GenBank/DDBJ whole genome shotgun (WGS) entry which is preliminary data.</text>
</comment>
<dbReference type="SUPFAM" id="SSF88713">
    <property type="entry name" value="Glycoside hydrolase/deacetylase"/>
    <property type="match status" value="1"/>
</dbReference>
<evidence type="ECO:0008006" key="4">
    <source>
        <dbReference type="Google" id="ProtNLM"/>
    </source>
</evidence>
<dbReference type="GO" id="GO:0005975">
    <property type="term" value="P:carbohydrate metabolic process"/>
    <property type="evidence" value="ECO:0007669"/>
    <property type="project" value="InterPro"/>
</dbReference>
<evidence type="ECO:0000313" key="2">
    <source>
        <dbReference type="EMBL" id="MBB3167135.1"/>
    </source>
</evidence>